<organism evidence="3">
    <name type="scientific">Siphoviridae sp. ctnR15</name>
    <dbReference type="NCBI Taxonomy" id="2827938"/>
    <lineage>
        <taxon>Viruses</taxon>
        <taxon>Duplodnaviria</taxon>
        <taxon>Heunggongvirae</taxon>
        <taxon>Uroviricota</taxon>
        <taxon>Caudoviricetes</taxon>
    </lineage>
</organism>
<feature type="coiled-coil region" evidence="1">
    <location>
        <begin position="77"/>
        <end position="111"/>
    </location>
</feature>
<reference evidence="3" key="1">
    <citation type="journal article" date="2021" name="Proc. Natl. Acad. Sci. U.S.A.">
        <title>A Catalog of Tens of Thousands of Viruses from Human Metagenomes Reveals Hidden Associations with Chronic Diseases.</title>
        <authorList>
            <person name="Tisza M.J."/>
            <person name="Buck C.B."/>
        </authorList>
    </citation>
    <scope>NUCLEOTIDE SEQUENCE</scope>
    <source>
        <strain evidence="3">CtnR15</strain>
    </source>
</reference>
<protein>
    <recommendedName>
        <fullName evidence="4">Scaffold protein</fullName>
    </recommendedName>
</protein>
<keyword evidence="1" id="KW-0175">Coiled coil</keyword>
<evidence type="ECO:0000313" key="3">
    <source>
        <dbReference type="EMBL" id="DAF57137.1"/>
    </source>
</evidence>
<proteinExistence type="predicted"/>
<accession>A0A8S5T1J9</accession>
<evidence type="ECO:0008006" key="4">
    <source>
        <dbReference type="Google" id="ProtNLM"/>
    </source>
</evidence>
<evidence type="ECO:0000256" key="1">
    <source>
        <dbReference type="SAM" id="Coils"/>
    </source>
</evidence>
<feature type="compositionally biased region" description="Basic residues" evidence="2">
    <location>
        <begin position="1"/>
        <end position="10"/>
    </location>
</feature>
<name>A0A8S5T1J9_9CAUD</name>
<evidence type="ECO:0000256" key="2">
    <source>
        <dbReference type="SAM" id="MobiDB-lite"/>
    </source>
</evidence>
<sequence>MKNHLKHRPYLRFVDAPSAETGGDATSSQDAPAATAEDTAQQVDWEAEARKWKELSRKNESRMKENAEKARLYDEVQEQGKSELQKAQEAAAKAEARAAAMEAEAMRAKVAAATGVDADLLSGSSEEELRASAERLLAWRGAQVPKGAPATDAGVRGDEIRAARQLTREDLKKMSPAEIIKARQDGQLNNIMGIA</sequence>
<dbReference type="EMBL" id="BK032729">
    <property type="protein sequence ID" value="DAF57137.1"/>
    <property type="molecule type" value="Genomic_DNA"/>
</dbReference>
<feature type="region of interest" description="Disordered" evidence="2">
    <location>
        <begin position="1"/>
        <end position="44"/>
    </location>
</feature>